<gene>
    <name evidence="2" type="ORF">E8E13_010074</name>
</gene>
<evidence type="ECO:0000313" key="3">
    <source>
        <dbReference type="Proteomes" id="UP000801428"/>
    </source>
</evidence>
<evidence type="ECO:0000313" key="2">
    <source>
        <dbReference type="EMBL" id="KAF3002702.1"/>
    </source>
</evidence>
<accession>A0A9P4TFD9</accession>
<dbReference type="Proteomes" id="UP000801428">
    <property type="component" value="Unassembled WGS sequence"/>
</dbReference>
<dbReference type="PANTHER" id="PTHR35186">
    <property type="entry name" value="ANK_REP_REGION DOMAIN-CONTAINING PROTEIN"/>
    <property type="match status" value="1"/>
</dbReference>
<protein>
    <submittedName>
        <fullName evidence="2">Uncharacterized protein</fullName>
    </submittedName>
</protein>
<comment type="caution">
    <text evidence="2">The sequence shown here is derived from an EMBL/GenBank/DDBJ whole genome shotgun (WGS) entry which is preliminary data.</text>
</comment>
<reference evidence="2" key="1">
    <citation type="submission" date="2019-04" db="EMBL/GenBank/DDBJ databases">
        <title>Sequencing of skin fungus with MAO and IRED activity.</title>
        <authorList>
            <person name="Marsaioli A.J."/>
            <person name="Bonatto J.M.C."/>
            <person name="Reis Junior O."/>
        </authorList>
    </citation>
    <scope>NUCLEOTIDE SEQUENCE</scope>
    <source>
        <strain evidence="2">30M1</strain>
    </source>
</reference>
<feature type="region of interest" description="Disordered" evidence="1">
    <location>
        <begin position="292"/>
        <end position="343"/>
    </location>
</feature>
<organism evidence="2 3">
    <name type="scientific">Curvularia kusanoi</name>
    <name type="common">Cochliobolus kusanoi</name>
    <dbReference type="NCBI Taxonomy" id="90978"/>
    <lineage>
        <taxon>Eukaryota</taxon>
        <taxon>Fungi</taxon>
        <taxon>Dikarya</taxon>
        <taxon>Ascomycota</taxon>
        <taxon>Pezizomycotina</taxon>
        <taxon>Dothideomycetes</taxon>
        <taxon>Pleosporomycetidae</taxon>
        <taxon>Pleosporales</taxon>
        <taxon>Pleosporineae</taxon>
        <taxon>Pleosporaceae</taxon>
        <taxon>Curvularia</taxon>
    </lineage>
</organism>
<dbReference type="PANTHER" id="PTHR35186:SF4">
    <property type="entry name" value="PRION-INHIBITION AND PROPAGATION HELO DOMAIN-CONTAINING PROTEIN"/>
    <property type="match status" value="1"/>
</dbReference>
<name>A0A9P4TFD9_CURKU</name>
<proteinExistence type="predicted"/>
<dbReference type="EMBL" id="SWKU01000011">
    <property type="protein sequence ID" value="KAF3002702.1"/>
    <property type="molecule type" value="Genomic_DNA"/>
</dbReference>
<sequence length="612" mass="68658">MSGIEIAGLVFGVVPIVVEILKSYRATKERLSTFRRYAQVLHDVQLRYLVAATSFTNECQLLLRAIVENKRELAGMFDDAQHDAWLDPALETRLRAFLERDCTLFEGIVTKIRDVLRDTQAALGRLSEGHHTHTTTTQRLYLAFNTSRNENQYRQWLDELDIWNSKLSKLRKQRCKLQKRQLVQGDCLVRKAVPRQYSDIRAASQRLHESLQDAWSCTNISHTGHQAKLSIEAKAEEGNVRLDMVIACRRNVVKPANTTQLQPDPPIWLHIQTIRPGPYLAVPVASITNTLKRSTQHPQLDEYTAKSKPTKRKSKSVSFVTSGSASKRRSPEPTSDAKKSQPESYATLDLKATQSICDHLSQACASSSTCPDPCLGYLEHCSSALSSRLIFYDASKNAVMGKHQSKKDREAIRVISLLQNLRTIHQLTLAHQLAVAILQYHSTSWIAPDWSLKDVSYFKEFTSSSTESIEEHLQSLHLDAQFPLTEISGTTQVIQNHQDLKFVYGIRNLPLAKLGIALLEIGCQTEIGKLTATPAAHDVINARKVLLSPPAAMSHLGGRYLKIARKCLECDFACGDDLSEVDLQGAFYTEVVCGLDGMLQDLRKFLGLKKNT</sequence>
<feature type="compositionally biased region" description="Polar residues" evidence="1">
    <location>
        <begin position="316"/>
        <end position="325"/>
    </location>
</feature>
<keyword evidence="3" id="KW-1185">Reference proteome</keyword>
<dbReference type="OrthoDB" id="5331891at2759"/>
<dbReference type="AlphaFoldDB" id="A0A9P4TFD9"/>
<evidence type="ECO:0000256" key="1">
    <source>
        <dbReference type="SAM" id="MobiDB-lite"/>
    </source>
</evidence>
<feature type="compositionally biased region" description="Basic and acidic residues" evidence="1">
    <location>
        <begin position="329"/>
        <end position="341"/>
    </location>
</feature>